<reference evidence="3 4" key="1">
    <citation type="journal article" date="2007" name="Science">
        <title>Sea anemone genome reveals ancestral eumetazoan gene repertoire and genomic organization.</title>
        <authorList>
            <person name="Putnam N.H."/>
            <person name="Srivastava M."/>
            <person name="Hellsten U."/>
            <person name="Dirks B."/>
            <person name="Chapman J."/>
            <person name="Salamov A."/>
            <person name="Terry A."/>
            <person name="Shapiro H."/>
            <person name="Lindquist E."/>
            <person name="Kapitonov V.V."/>
            <person name="Jurka J."/>
            <person name="Genikhovich G."/>
            <person name="Grigoriev I.V."/>
            <person name="Lucas S.M."/>
            <person name="Steele R.E."/>
            <person name="Finnerty J.R."/>
            <person name="Technau U."/>
            <person name="Martindale M.Q."/>
            <person name="Rokhsar D.S."/>
        </authorList>
    </citation>
    <scope>NUCLEOTIDE SEQUENCE [LARGE SCALE GENOMIC DNA]</scope>
    <source>
        <strain evidence="4">CH2 X CH6</strain>
    </source>
</reference>
<evidence type="ECO:0000313" key="4">
    <source>
        <dbReference type="Proteomes" id="UP000001593"/>
    </source>
</evidence>
<dbReference type="PhylomeDB" id="A7SGM9"/>
<evidence type="ECO:0008006" key="5">
    <source>
        <dbReference type="Google" id="ProtNLM"/>
    </source>
</evidence>
<dbReference type="InterPro" id="IPR016159">
    <property type="entry name" value="Cullin_repeat-like_dom_sf"/>
</dbReference>
<dbReference type="eggNOG" id="ENOG502QSM7">
    <property type="taxonomic scope" value="Eukaryota"/>
</dbReference>
<dbReference type="OrthoDB" id="2290221at2759"/>
<dbReference type="GO" id="GO:0031932">
    <property type="term" value="C:TORC2 complex"/>
    <property type="evidence" value="ECO:0000318"/>
    <property type="project" value="GO_Central"/>
</dbReference>
<dbReference type="Proteomes" id="UP000001593">
    <property type="component" value="Unassembled WGS sequence"/>
</dbReference>
<dbReference type="Pfam" id="PF08539">
    <property type="entry name" value="HbrB"/>
    <property type="match status" value="1"/>
</dbReference>
<dbReference type="PANTHER" id="PTHR32428">
    <property type="entry name" value="TARGET OF RAPAMYCIN COMPLEX 2 SUBUNIT BIT61-RELATED"/>
    <property type="match status" value="1"/>
</dbReference>
<gene>
    <name evidence="3" type="ORF">NEMVEDRAFT_v1g233194</name>
</gene>
<keyword evidence="4" id="KW-1185">Reference proteome</keyword>
<dbReference type="InParanoid" id="A7SGM9"/>
<dbReference type="AlphaFoldDB" id="A7SGM9"/>
<evidence type="ECO:0000313" key="3">
    <source>
        <dbReference type="EMBL" id="EDO37096.1"/>
    </source>
</evidence>
<proteinExistence type="inferred from homology"/>
<dbReference type="SUPFAM" id="SSF74788">
    <property type="entry name" value="Cullin repeat-like"/>
    <property type="match status" value="1"/>
</dbReference>
<evidence type="ECO:0000256" key="1">
    <source>
        <dbReference type="ARBA" id="ARBA00010453"/>
    </source>
</evidence>
<name>A7SGM9_NEMVE</name>
<evidence type="ECO:0000256" key="2">
    <source>
        <dbReference type="SAM" id="MobiDB-lite"/>
    </source>
</evidence>
<dbReference type="GO" id="GO:0038203">
    <property type="term" value="P:TORC2 signaling"/>
    <property type="evidence" value="ECO:0000318"/>
    <property type="project" value="GO_Central"/>
</dbReference>
<feature type="region of interest" description="Disordered" evidence="2">
    <location>
        <begin position="181"/>
        <end position="210"/>
    </location>
</feature>
<dbReference type="PANTHER" id="PTHR32428:SF2">
    <property type="entry name" value="TARGET OF RAPAMYCIN COMPLEX 2 SUBUNIT BIT61-RELATED"/>
    <property type="match status" value="1"/>
</dbReference>
<comment type="similarity">
    <text evidence="1">Belongs to the PROTOR family.</text>
</comment>
<organism evidence="3 4">
    <name type="scientific">Nematostella vectensis</name>
    <name type="common">Starlet sea anemone</name>
    <dbReference type="NCBI Taxonomy" id="45351"/>
    <lineage>
        <taxon>Eukaryota</taxon>
        <taxon>Metazoa</taxon>
        <taxon>Cnidaria</taxon>
        <taxon>Anthozoa</taxon>
        <taxon>Hexacorallia</taxon>
        <taxon>Actiniaria</taxon>
        <taxon>Edwardsiidae</taxon>
        <taxon>Nematostella</taxon>
    </lineage>
</organism>
<sequence length="257" mass="28711">MVKEDWQVVSGAVTALFQRKKLANGELLSLTEKVRAVKTDVGNAKLCEHFKEILVKGMIILREDLKEKSGELLMDKLSSAWLYFFKYILPLLQAIFVNLYPPDGNSVRDLSLLSFRDIVVLKTKLEEAFQMEVESPPELIRMLLILQSVHDSPQPNKNYRKLETLVSYVVTPYLSSTGLRNKPIITTPTDPKLPRPASAAQLSGKQSDKLDTVHEVESNRRYTFTSSGDSACSSVFGSITSDLNTARSSVNSTNTLV</sequence>
<accession>A7SGM9</accession>
<dbReference type="EMBL" id="DS469654">
    <property type="protein sequence ID" value="EDO37096.1"/>
    <property type="molecule type" value="Genomic_DNA"/>
</dbReference>
<protein>
    <recommendedName>
        <fullName evidence="5">Proline-rich protein 5</fullName>
    </recommendedName>
</protein>
<dbReference type="STRING" id="45351.A7SGM9"/>
<dbReference type="InterPro" id="IPR013745">
    <property type="entry name" value="Bit61/PRR5"/>
</dbReference>
<dbReference type="HOGENOM" id="CLU_1082982_0_0_1"/>
<dbReference type="KEGG" id="nve:5508590"/>
<dbReference type="OMA" id="STICEWF"/>